<dbReference type="GO" id="GO:0005730">
    <property type="term" value="C:nucleolus"/>
    <property type="evidence" value="ECO:0007669"/>
    <property type="project" value="TreeGrafter"/>
</dbReference>
<dbReference type="PANTHER" id="PTHR13096">
    <property type="entry name" value="MINA53 MYC INDUCED NUCLEAR ANTIGEN"/>
    <property type="match status" value="1"/>
</dbReference>
<protein>
    <recommendedName>
        <fullName evidence="5">JmjC domain-containing protein</fullName>
    </recommendedName>
</protein>
<evidence type="ECO:0000256" key="3">
    <source>
        <dbReference type="ARBA" id="ARBA00023004"/>
    </source>
</evidence>
<feature type="compositionally biased region" description="Low complexity" evidence="4">
    <location>
        <begin position="225"/>
        <end position="236"/>
    </location>
</feature>
<evidence type="ECO:0000313" key="7">
    <source>
        <dbReference type="Proteomes" id="UP001341281"/>
    </source>
</evidence>
<feature type="region of interest" description="Disordered" evidence="4">
    <location>
        <begin position="1"/>
        <end position="236"/>
    </location>
</feature>
<proteinExistence type="predicted"/>
<dbReference type="GO" id="GO:0032453">
    <property type="term" value="F:histone H3K4 demethylase activity"/>
    <property type="evidence" value="ECO:0007669"/>
    <property type="project" value="TreeGrafter"/>
</dbReference>
<dbReference type="SUPFAM" id="SSF51197">
    <property type="entry name" value="Clavaminate synthase-like"/>
    <property type="match status" value="1"/>
</dbReference>
<keyword evidence="2" id="KW-0479">Metal-binding</keyword>
<dbReference type="InterPro" id="IPR003347">
    <property type="entry name" value="JmjC_dom"/>
</dbReference>
<feature type="compositionally biased region" description="Basic and acidic residues" evidence="4">
    <location>
        <begin position="131"/>
        <end position="142"/>
    </location>
</feature>
<organism evidence="6 7">
    <name type="scientific">Paspalum notatum var. saurae</name>
    <dbReference type="NCBI Taxonomy" id="547442"/>
    <lineage>
        <taxon>Eukaryota</taxon>
        <taxon>Viridiplantae</taxon>
        <taxon>Streptophyta</taxon>
        <taxon>Embryophyta</taxon>
        <taxon>Tracheophyta</taxon>
        <taxon>Spermatophyta</taxon>
        <taxon>Magnoliopsida</taxon>
        <taxon>Liliopsida</taxon>
        <taxon>Poales</taxon>
        <taxon>Poaceae</taxon>
        <taxon>PACMAD clade</taxon>
        <taxon>Panicoideae</taxon>
        <taxon>Andropogonodae</taxon>
        <taxon>Paspaleae</taxon>
        <taxon>Paspalinae</taxon>
        <taxon>Paspalum</taxon>
    </lineage>
</organism>
<evidence type="ECO:0000256" key="4">
    <source>
        <dbReference type="SAM" id="MobiDB-lite"/>
    </source>
</evidence>
<feature type="compositionally biased region" description="Basic and acidic residues" evidence="4">
    <location>
        <begin position="162"/>
        <end position="187"/>
    </location>
</feature>
<dbReference type="AlphaFoldDB" id="A0AAQ3X6V7"/>
<evidence type="ECO:0000313" key="6">
    <source>
        <dbReference type="EMBL" id="WVZ87516.1"/>
    </source>
</evidence>
<feature type="compositionally biased region" description="Basic and acidic residues" evidence="4">
    <location>
        <begin position="50"/>
        <end position="65"/>
    </location>
</feature>
<keyword evidence="7" id="KW-1185">Reference proteome</keyword>
<evidence type="ECO:0000256" key="1">
    <source>
        <dbReference type="ARBA" id="ARBA00001954"/>
    </source>
</evidence>
<dbReference type="SUPFAM" id="SSF48371">
    <property type="entry name" value="ARM repeat"/>
    <property type="match status" value="1"/>
</dbReference>
<dbReference type="GO" id="GO:0051864">
    <property type="term" value="F:histone H3K36 demethylase activity"/>
    <property type="evidence" value="ECO:0007669"/>
    <property type="project" value="TreeGrafter"/>
</dbReference>
<dbReference type="Pfam" id="PF08007">
    <property type="entry name" value="JmjC_2"/>
    <property type="match status" value="1"/>
</dbReference>
<feature type="compositionally biased region" description="Basic residues" evidence="4">
    <location>
        <begin position="95"/>
        <end position="105"/>
    </location>
</feature>
<name>A0AAQ3X6V7_PASNO</name>
<dbReference type="InterPro" id="IPR039994">
    <property type="entry name" value="NO66-like"/>
</dbReference>
<sequence length="996" mass="111257">MSRPSEPSIRGQRWRTERRRAAPTDGEKEGGAGGQREGGRRRRTGRKRAAPADREKEGGADGRGERGRRRRTERRRAAPTDGEKEGGAGGQREGGRRRRTGRKRAAPADREKEGGADGRGERGRRRRTERRRAAPTDGEKEGGAGGQREGGRRRRTGRKRAAPADREKEGGADGQRERGRADGQREGGRHRRCRGKATDGAEEAAPEMHRSSMDRKRKRKERGGDSAADDASPSSPAFDRHLFPILLAAARTTRQSSNSCAAARLLRRVLSRSPRVLSPLPDSLTALLPLLLSSSCSSVAAVSCEVLGAAALRSMEAAEVLASDRGIANGLARALRSRSQRVTEAACNSILDLSASSVGREHLAGSPVLPRILYLFSQVETISGFVHSRNTKCPEIPTEGNKILCLIINTMVLLVNSCKIGNLQNLPQELVKNVLSLLYKIWKKTQLLKSSTDCDKWMNQLQSKEYDISEAIFRLSIDIPSPACLEPDVIRRSIFGRTVSDFENFVLAYWEKLPNLYRRKQNTQNDNHVFTALHSAFNLGASPDAIIESLIKGLVSCPAIASDELDINSFLNEVHGSLGDSVKYRQDIRVMRTPEPSDQTSRVCVMEEHFFNDGTVFMDEDAFIEKCRHAFKNGYSIALRGMEFRSEKVAAIASALADLFGQPSVGANIYFSPARSQGLARHYDDHCVLVWQLLGCKKWMFWPNPKPLLPRLYEPFDPLNGTLDENRGRAEVLLEGDMMYLPRGYVHEARTDVRESQADAYADFSLHLTLAIEVEPPFEWEGFAHIALHCWTEKQKLEDSQFVETRGKAEASLFAFVLHVAIRSLSDNDPIFRKACMVAAKLRSPSPCMATHFKALRSNQRSTFDEILQKIDQKCNMKEAMKSITVAVKERDDEPFQWMSWLQHLPQQGDADNRIDFCNIFGALEEPVEAFKSNPEQALADSTCFKSRFCRCVVYEDACESFEMLLGMYRTTRNQYMKGMLALHGAHVSRAVENSS</sequence>
<dbReference type="InterPro" id="IPR011989">
    <property type="entry name" value="ARM-like"/>
</dbReference>
<accession>A0AAQ3X6V7</accession>
<feature type="compositionally biased region" description="Basic residues" evidence="4">
    <location>
        <begin position="151"/>
        <end position="161"/>
    </location>
</feature>
<feature type="compositionally biased region" description="Basic and acidic residues" evidence="4">
    <location>
        <begin position="75"/>
        <end position="86"/>
    </location>
</feature>
<evidence type="ECO:0000259" key="5">
    <source>
        <dbReference type="PROSITE" id="PS51184"/>
    </source>
</evidence>
<dbReference type="EMBL" id="CP144751">
    <property type="protein sequence ID" value="WVZ87516.1"/>
    <property type="molecule type" value="Genomic_DNA"/>
</dbReference>
<feature type="compositionally biased region" description="Basic and acidic residues" evidence="4">
    <location>
        <begin position="106"/>
        <end position="121"/>
    </location>
</feature>
<dbReference type="Gene3D" id="1.25.10.10">
    <property type="entry name" value="Leucine-rich Repeat Variant"/>
    <property type="match status" value="1"/>
</dbReference>
<dbReference type="Proteomes" id="UP001341281">
    <property type="component" value="Chromosome 07"/>
</dbReference>
<feature type="compositionally biased region" description="Basic residues" evidence="4">
    <location>
        <begin position="39"/>
        <end position="49"/>
    </location>
</feature>
<feature type="compositionally biased region" description="Basic and acidic residues" evidence="4">
    <location>
        <begin position="19"/>
        <end position="30"/>
    </location>
</feature>
<dbReference type="PANTHER" id="PTHR13096:SF9">
    <property type="entry name" value="BIFUNCTIONAL LYSINE-SPECIFIC DEMETHYLASE AND HISTIDYL-HYDROXYLASE"/>
    <property type="match status" value="1"/>
</dbReference>
<keyword evidence="3" id="KW-0408">Iron</keyword>
<feature type="domain" description="JmjC" evidence="5">
    <location>
        <begin position="613"/>
        <end position="776"/>
    </location>
</feature>
<dbReference type="Gene3D" id="2.60.120.650">
    <property type="entry name" value="Cupin"/>
    <property type="match status" value="1"/>
</dbReference>
<evidence type="ECO:0000256" key="2">
    <source>
        <dbReference type="ARBA" id="ARBA00022723"/>
    </source>
</evidence>
<comment type="cofactor">
    <cofactor evidence="1">
        <name>Fe(2+)</name>
        <dbReference type="ChEBI" id="CHEBI:29033"/>
    </cofactor>
</comment>
<dbReference type="InterPro" id="IPR016024">
    <property type="entry name" value="ARM-type_fold"/>
</dbReference>
<dbReference type="GO" id="GO:0046872">
    <property type="term" value="F:metal ion binding"/>
    <property type="evidence" value="ECO:0007669"/>
    <property type="project" value="UniProtKB-KW"/>
</dbReference>
<reference evidence="6 7" key="1">
    <citation type="submission" date="2024-02" db="EMBL/GenBank/DDBJ databases">
        <title>High-quality chromosome-scale genome assembly of Pensacola bahiagrass (Paspalum notatum Flugge var. saurae).</title>
        <authorList>
            <person name="Vega J.M."/>
            <person name="Podio M."/>
            <person name="Orjuela J."/>
            <person name="Siena L.A."/>
            <person name="Pessino S.C."/>
            <person name="Combes M.C."/>
            <person name="Mariac C."/>
            <person name="Albertini E."/>
            <person name="Pupilli F."/>
            <person name="Ortiz J.P.A."/>
            <person name="Leblanc O."/>
        </authorList>
    </citation>
    <scope>NUCLEOTIDE SEQUENCE [LARGE SCALE GENOMIC DNA]</scope>
    <source>
        <strain evidence="6">R1</strain>
        <tissue evidence="6">Leaf</tissue>
    </source>
</reference>
<gene>
    <name evidence="6" type="ORF">U9M48_034142</name>
</gene>
<dbReference type="PROSITE" id="PS51184">
    <property type="entry name" value="JMJC"/>
    <property type="match status" value="1"/>
</dbReference>